<accession>A0A084JD57</accession>
<dbReference type="InterPro" id="IPR010712">
    <property type="entry name" value="Arsenical-R_ArsD"/>
</dbReference>
<protein>
    <recommendedName>
        <fullName evidence="3">Arsenic resistance operon repressor</fullName>
    </recommendedName>
</protein>
<dbReference type="GO" id="GO:0045892">
    <property type="term" value="P:negative regulation of DNA-templated transcription"/>
    <property type="evidence" value="ECO:0007669"/>
    <property type="project" value="InterPro"/>
</dbReference>
<name>A0A084JD57_9FIRM</name>
<evidence type="ECO:0000313" key="1">
    <source>
        <dbReference type="EMBL" id="KEZ86891.1"/>
    </source>
</evidence>
<dbReference type="Pfam" id="PF06953">
    <property type="entry name" value="ArsD"/>
    <property type="match status" value="1"/>
</dbReference>
<evidence type="ECO:0008006" key="3">
    <source>
        <dbReference type="Google" id="ProtNLM"/>
    </source>
</evidence>
<dbReference type="Gene3D" id="3.40.30.10">
    <property type="entry name" value="Glutaredoxin"/>
    <property type="match status" value="1"/>
</dbReference>
<evidence type="ECO:0000313" key="2">
    <source>
        <dbReference type="Proteomes" id="UP000028525"/>
    </source>
</evidence>
<dbReference type="OrthoDB" id="9801358at2"/>
<dbReference type="STRING" id="29354.IO98_21925"/>
<dbReference type="EMBL" id="JPME01000039">
    <property type="protein sequence ID" value="KEZ86891.1"/>
    <property type="molecule type" value="Genomic_DNA"/>
</dbReference>
<dbReference type="NCBIfam" id="NF033727">
    <property type="entry name" value="chaperon_ArsD"/>
    <property type="match status" value="1"/>
</dbReference>
<sequence length="125" mass="13431">MKTMQIFEPAMCCSTGLCGVGVDPELLRISTVLDTLKKHGVTVDRFNLNSAPMEFVNNKVVNDFINDKGPDGLPVTVMDGKIVLTGKYPTNAEFTEWLGLPADLLGKPVEKAQSSDSCCCKGGCC</sequence>
<organism evidence="1 2">
    <name type="scientific">Lacrimispora celerecrescens</name>
    <dbReference type="NCBI Taxonomy" id="29354"/>
    <lineage>
        <taxon>Bacteria</taxon>
        <taxon>Bacillati</taxon>
        <taxon>Bacillota</taxon>
        <taxon>Clostridia</taxon>
        <taxon>Lachnospirales</taxon>
        <taxon>Lachnospiraceae</taxon>
        <taxon>Lacrimispora</taxon>
    </lineage>
</organism>
<comment type="caution">
    <text evidence="1">The sequence shown here is derived from an EMBL/GenBank/DDBJ whole genome shotgun (WGS) entry which is preliminary data.</text>
</comment>
<proteinExistence type="predicted"/>
<dbReference type="GO" id="GO:0003677">
    <property type="term" value="F:DNA binding"/>
    <property type="evidence" value="ECO:0007669"/>
    <property type="project" value="InterPro"/>
</dbReference>
<dbReference type="RefSeq" id="WP_038284490.1">
    <property type="nucleotide sequence ID" value="NZ_JPME01000039.1"/>
</dbReference>
<dbReference type="AlphaFoldDB" id="A0A084JD57"/>
<keyword evidence="2" id="KW-1185">Reference proteome</keyword>
<dbReference type="Proteomes" id="UP000028525">
    <property type="component" value="Unassembled WGS sequence"/>
</dbReference>
<gene>
    <name evidence="1" type="ORF">IO98_21925</name>
</gene>
<dbReference type="GO" id="GO:0046685">
    <property type="term" value="P:response to arsenic-containing substance"/>
    <property type="evidence" value="ECO:0007669"/>
    <property type="project" value="InterPro"/>
</dbReference>
<reference evidence="1 2" key="1">
    <citation type="submission" date="2014-07" db="EMBL/GenBank/DDBJ databases">
        <title>Draft genome of Clostridium celerecrescens 152B isolated from sediments associated with methane hydrate from Krishna Godavari basin.</title>
        <authorList>
            <person name="Honkalas V.S."/>
            <person name="Dabir A.P."/>
            <person name="Arora P."/>
            <person name="Dhakephalkar P.K."/>
        </authorList>
    </citation>
    <scope>NUCLEOTIDE SEQUENCE [LARGE SCALE GENOMIC DNA]</scope>
    <source>
        <strain evidence="1 2">152B</strain>
    </source>
</reference>